<organism evidence="3 4">
    <name type="scientific">Halohasta litorea</name>
    <dbReference type="NCBI Taxonomy" id="869891"/>
    <lineage>
        <taxon>Archaea</taxon>
        <taxon>Methanobacteriati</taxon>
        <taxon>Methanobacteriota</taxon>
        <taxon>Stenosarchaea group</taxon>
        <taxon>Halobacteria</taxon>
        <taxon>Halobacteriales</taxon>
        <taxon>Haloferacaceae</taxon>
        <taxon>Halohasta</taxon>
    </lineage>
</organism>
<dbReference type="GO" id="GO:0030115">
    <property type="term" value="C:S-layer"/>
    <property type="evidence" value="ECO:0007669"/>
    <property type="project" value="UniProtKB-SubCell"/>
</dbReference>
<evidence type="ECO:0000256" key="1">
    <source>
        <dbReference type="ARBA" id="ARBA00022729"/>
    </source>
</evidence>
<name>A0ABD6D882_9EURY</name>
<dbReference type="NCBIfam" id="TIGR04126">
    <property type="entry name" value="PGF_CTERM"/>
    <property type="match status" value="1"/>
</dbReference>
<dbReference type="RefSeq" id="WP_256395645.1">
    <property type="nucleotide sequence ID" value="NZ_JANHDJ010000002.1"/>
</dbReference>
<proteinExistence type="predicted"/>
<dbReference type="EMBL" id="JBHUDM010000002">
    <property type="protein sequence ID" value="MFD1641980.1"/>
    <property type="molecule type" value="Genomic_DNA"/>
</dbReference>
<dbReference type="Gene3D" id="2.60.40.10">
    <property type="entry name" value="Immunoglobulins"/>
    <property type="match status" value="1"/>
</dbReference>
<evidence type="ECO:0000313" key="3">
    <source>
        <dbReference type="EMBL" id="MFD1641980.1"/>
    </source>
</evidence>
<keyword evidence="1" id="KW-0732">Signal</keyword>
<keyword evidence="4" id="KW-1185">Reference proteome</keyword>
<protein>
    <submittedName>
        <fullName evidence="3">PGF-CTERM sorting domain-containing protein</fullName>
    </submittedName>
</protein>
<feature type="region of interest" description="Disordered" evidence="2">
    <location>
        <begin position="367"/>
        <end position="404"/>
    </location>
</feature>
<dbReference type="AlphaFoldDB" id="A0ABD6D882"/>
<feature type="compositionally biased region" description="Acidic residues" evidence="2">
    <location>
        <begin position="372"/>
        <end position="396"/>
    </location>
</feature>
<accession>A0ABD6D882</accession>
<dbReference type="InterPro" id="IPR013783">
    <property type="entry name" value="Ig-like_fold"/>
</dbReference>
<dbReference type="Proteomes" id="UP001597052">
    <property type="component" value="Unassembled WGS sequence"/>
</dbReference>
<sequence length="426" mass="45993">MRRGRMSILSGLLASLLLTSLVAPVVYADSHTGSESDRVYQIVQGEQVLSVEPVSGDETVEEFYDYRHPYVGSRDDPSWGRSFSSVGTTDYQRDDTSILLLYEGPQGVSLVAVHDRYHEEQSQGTPGGSLSWTVDGLPESGEWAVIDDEYGWLTENESKDDIFRLDAAHRAGAPGNDGAAPVGTDALLSWVWTTGRSDGVAYRGLENDASIVINPAFNNESYHRYGDERRPDVPPDRPEANAGYNGIVDDWDVVVPSSGDDDDVEHIELDSLDEPVAVRSTSTTPAPRSVSLDTDRIDPGDTATLSATIENPGSVEWTYEAQLRVYDTDLQTETVTVPAGEERTVEFTQQFGEAGRYEIGVGTEQATLTVGDPDESTDDSPFDDPDETGDTEGTDGTDDRTPGFGPVAALIALLVVAVGAKSRTGS</sequence>
<dbReference type="InterPro" id="IPR026371">
    <property type="entry name" value="PGF_CTERM"/>
</dbReference>
<reference evidence="3 4" key="1">
    <citation type="journal article" date="2019" name="Int. J. Syst. Evol. Microbiol.">
        <title>The Global Catalogue of Microorganisms (GCM) 10K type strain sequencing project: providing services to taxonomists for standard genome sequencing and annotation.</title>
        <authorList>
            <consortium name="The Broad Institute Genomics Platform"/>
            <consortium name="The Broad Institute Genome Sequencing Center for Infectious Disease"/>
            <person name="Wu L."/>
            <person name="Ma J."/>
        </authorList>
    </citation>
    <scope>NUCLEOTIDE SEQUENCE [LARGE SCALE GENOMIC DNA]</scope>
    <source>
        <strain evidence="3 4">CGMCC 1.10593</strain>
    </source>
</reference>
<evidence type="ECO:0000313" key="4">
    <source>
        <dbReference type="Proteomes" id="UP001597052"/>
    </source>
</evidence>
<evidence type="ECO:0000256" key="2">
    <source>
        <dbReference type="SAM" id="MobiDB-lite"/>
    </source>
</evidence>
<gene>
    <name evidence="3" type="ORF">ACFSBW_08855</name>
</gene>
<comment type="caution">
    <text evidence="3">The sequence shown here is derived from an EMBL/GenBank/DDBJ whole genome shotgun (WGS) entry which is preliminary data.</text>
</comment>
<dbReference type="GO" id="GO:0005886">
    <property type="term" value="C:plasma membrane"/>
    <property type="evidence" value="ECO:0007669"/>
    <property type="project" value="UniProtKB-SubCell"/>
</dbReference>